<evidence type="ECO:0000313" key="8">
    <source>
        <dbReference type="EMBL" id="CAI4059422.1"/>
    </source>
</evidence>
<name>A0AA35NR49_SACUV</name>
<evidence type="ECO:0000256" key="5">
    <source>
        <dbReference type="ARBA" id="ARBA00023242"/>
    </source>
</evidence>
<evidence type="ECO:0000256" key="7">
    <source>
        <dbReference type="SAM" id="MobiDB-lite"/>
    </source>
</evidence>
<comment type="similarity">
    <text evidence="2">Belongs to the SNF5 family.</text>
</comment>
<feature type="compositionally biased region" description="Pro residues" evidence="7">
    <location>
        <begin position="80"/>
        <end position="89"/>
    </location>
</feature>
<comment type="subcellular location">
    <subcellularLocation>
        <location evidence="1">Nucleus</location>
    </subcellularLocation>
</comment>
<feature type="compositionally biased region" description="Polar residues" evidence="7">
    <location>
        <begin position="883"/>
        <end position="894"/>
    </location>
</feature>
<keyword evidence="5" id="KW-0539">Nucleus</keyword>
<feature type="compositionally biased region" description="Low complexity" evidence="7">
    <location>
        <begin position="56"/>
        <end position="79"/>
    </location>
</feature>
<feature type="region of interest" description="Disordered" evidence="7">
    <location>
        <begin position="661"/>
        <end position="693"/>
    </location>
</feature>
<evidence type="ECO:0000313" key="9">
    <source>
        <dbReference type="Proteomes" id="UP001162090"/>
    </source>
</evidence>
<evidence type="ECO:0000256" key="4">
    <source>
        <dbReference type="ARBA" id="ARBA00023163"/>
    </source>
</evidence>
<feature type="compositionally biased region" description="Pro residues" evidence="7">
    <location>
        <begin position="867"/>
        <end position="876"/>
    </location>
</feature>
<keyword evidence="6" id="KW-0175">Coiled coil</keyword>
<protein>
    <submittedName>
        <fullName evidence="8">Uncharacterized protein</fullName>
    </submittedName>
</protein>
<evidence type="ECO:0000256" key="3">
    <source>
        <dbReference type="ARBA" id="ARBA00023015"/>
    </source>
</evidence>
<proteinExistence type="inferred from homology"/>
<keyword evidence="4" id="KW-0804">Transcription</keyword>
<feature type="region of interest" description="Disordered" evidence="7">
    <location>
        <begin position="56"/>
        <end position="120"/>
    </location>
</feature>
<sequence>MNNQPQGGNSVPNSIGNIFSNIGTPSFNMAQIPQQLYQSLTPQQLQMIQQRHQQLLMSRLQQQQQQQQRQASPPSQTQQSPPPPPPPPLQQSQSIAGQSATSTPPPPPPPPPPAPINLPPQIAQLPLATQQQVLNRLRQQAIAKNNPQVVDAITVAQQQVQRQIEQQREQQTAQTQLEQQRQLLVQQQQQQQLRNQMQRQQQQQFRQQVQIQQQQQQQQQVQQQVQQQQHQQQQQVHQQQQAQQQHQQQHQHQQVQHQQQQQQHQQQPQQQQRMPPARPIGDQPSAISHPTVGQLPQLPKLNLPKFQTIQYDPPESKLPYPTYWSDKGADTDTLLYEQIIQRDKINKFSLVRETNGYDPFSIYGFSNKEYISRLWHTLKYYQDLKNTRMKSITNTSQKISSASIWGNGYSGYGNGITNTTTRVIPQVEVDNRKHYLEDKLRVYKQAMSETSEELVPIRLEFDQDRDKFFLRDTLLWNKNDELIKIEEFVDDMMRDYRFEDSTREQHIDAICQSIQEQIQEFQGNPYLELNQDRLGGDDLRIRIKLDIVVGQNQLIDQFEWDISNSDNCPEEFAESMCQELELPGEFVTSIAHSIREQVHMYHKSLALLGYNFDGSVIEDDDIRSRMLPTITIDDVYRPAAESKVFTPNLLQISAAELERLDKDKDRDTRRKRRQGRSNRRGMLALTGTSTNSMSMNGAHNAAAAGNASLLPSGEILLPDIADIPRTFRTPVPSTLMPGGVDVGPSVESYELRTTTTYKAKPDRPKPIPPPCYIIDHIPGHSLLLSIKVPNREETKEDFATIEPTSSSNPMLPRPGTLKSKINSNIRAGVTIPSVANPIGNHATTSSLNPTLPPALPTGVAGKSVPVPTAPMQPPVAPHGSEWIPSNNNGDNNNT</sequence>
<reference evidence="8" key="1">
    <citation type="submission" date="2022-10" db="EMBL/GenBank/DDBJ databases">
        <authorList>
            <person name="Byrne P K."/>
        </authorList>
    </citation>
    <scope>NUCLEOTIDE SEQUENCE</scope>
    <source>
        <strain evidence="8">CBS7001</strain>
    </source>
</reference>
<dbReference type="Pfam" id="PF04855">
    <property type="entry name" value="SNF5"/>
    <property type="match status" value="1"/>
</dbReference>
<dbReference type="AlphaFoldDB" id="A0AA35NR49"/>
<feature type="coiled-coil region" evidence="6">
    <location>
        <begin position="150"/>
        <end position="231"/>
    </location>
</feature>
<dbReference type="GO" id="GO:0000228">
    <property type="term" value="C:nuclear chromosome"/>
    <property type="evidence" value="ECO:0007669"/>
    <property type="project" value="InterPro"/>
</dbReference>
<dbReference type="PANTHER" id="PTHR10019">
    <property type="entry name" value="SNF5"/>
    <property type="match status" value="1"/>
</dbReference>
<dbReference type="EMBL" id="OX365915">
    <property type="protein sequence ID" value="CAI4059422.1"/>
    <property type="molecule type" value="Genomic_DNA"/>
</dbReference>
<evidence type="ECO:0000256" key="6">
    <source>
        <dbReference type="SAM" id="Coils"/>
    </source>
</evidence>
<evidence type="ECO:0000256" key="1">
    <source>
        <dbReference type="ARBA" id="ARBA00004123"/>
    </source>
</evidence>
<evidence type="ECO:0000256" key="2">
    <source>
        <dbReference type="ARBA" id="ARBA00010239"/>
    </source>
</evidence>
<keyword evidence="3" id="KW-0805">Transcription regulation</keyword>
<gene>
    <name evidence="8" type="primary">SUVC04G5020</name>
    <name evidence="8" type="ORF">SUVC_04G5020</name>
</gene>
<accession>A0AA35NR49</accession>
<dbReference type="InterPro" id="IPR006939">
    <property type="entry name" value="SNF5"/>
</dbReference>
<dbReference type="Proteomes" id="UP001162090">
    <property type="component" value="Chromosome 4"/>
</dbReference>
<organism evidence="8 9">
    <name type="scientific">Saccharomyces uvarum</name>
    <name type="common">Yeast</name>
    <name type="synonym">Saccharomyces bayanus var. uvarum</name>
    <dbReference type="NCBI Taxonomy" id="230603"/>
    <lineage>
        <taxon>Eukaryota</taxon>
        <taxon>Fungi</taxon>
        <taxon>Dikarya</taxon>
        <taxon>Ascomycota</taxon>
        <taxon>Saccharomycotina</taxon>
        <taxon>Saccharomycetes</taxon>
        <taxon>Saccharomycetales</taxon>
        <taxon>Saccharomycetaceae</taxon>
        <taxon>Saccharomyces</taxon>
    </lineage>
</organism>
<feature type="compositionally biased region" description="Basic residues" evidence="7">
    <location>
        <begin position="669"/>
        <end position="679"/>
    </location>
</feature>
<dbReference type="GO" id="GO:0006338">
    <property type="term" value="P:chromatin remodeling"/>
    <property type="evidence" value="ECO:0007669"/>
    <property type="project" value="InterPro"/>
</dbReference>
<feature type="compositionally biased region" description="Pro residues" evidence="7">
    <location>
        <begin position="103"/>
        <end position="118"/>
    </location>
</feature>
<feature type="compositionally biased region" description="Low complexity" evidence="7">
    <location>
        <begin position="243"/>
        <end position="273"/>
    </location>
</feature>
<feature type="region of interest" description="Disordered" evidence="7">
    <location>
        <begin position="842"/>
        <end position="894"/>
    </location>
</feature>
<feature type="region of interest" description="Disordered" evidence="7">
    <location>
        <begin position="243"/>
        <end position="298"/>
    </location>
</feature>